<dbReference type="AlphaFoldDB" id="A0A1I4VR03"/>
<organism evidence="5 6">
    <name type="scientific">Thermodesulforhabdus norvegica</name>
    <dbReference type="NCBI Taxonomy" id="39841"/>
    <lineage>
        <taxon>Bacteria</taxon>
        <taxon>Pseudomonadati</taxon>
        <taxon>Thermodesulfobacteriota</taxon>
        <taxon>Syntrophobacteria</taxon>
        <taxon>Syntrophobacterales</taxon>
        <taxon>Thermodesulforhabdaceae</taxon>
        <taxon>Thermodesulforhabdus</taxon>
    </lineage>
</organism>
<feature type="repeat" description="TPR" evidence="3">
    <location>
        <begin position="96"/>
        <end position="129"/>
    </location>
</feature>
<feature type="transmembrane region" description="Helical" evidence="4">
    <location>
        <begin position="214"/>
        <end position="233"/>
    </location>
</feature>
<dbReference type="PANTHER" id="PTHR44858">
    <property type="entry name" value="TETRATRICOPEPTIDE REPEAT PROTEIN 6"/>
    <property type="match status" value="1"/>
</dbReference>
<evidence type="ECO:0000313" key="5">
    <source>
        <dbReference type="EMBL" id="SFN03406.1"/>
    </source>
</evidence>
<dbReference type="SUPFAM" id="SSF48452">
    <property type="entry name" value="TPR-like"/>
    <property type="match status" value="1"/>
</dbReference>
<evidence type="ECO:0000256" key="1">
    <source>
        <dbReference type="ARBA" id="ARBA00022737"/>
    </source>
</evidence>
<evidence type="ECO:0000313" key="6">
    <source>
        <dbReference type="Proteomes" id="UP000199611"/>
    </source>
</evidence>
<dbReference type="PROSITE" id="PS50005">
    <property type="entry name" value="TPR"/>
    <property type="match status" value="1"/>
</dbReference>
<keyword evidence="4" id="KW-1133">Transmembrane helix</keyword>
<keyword evidence="2 3" id="KW-0802">TPR repeat</keyword>
<dbReference type="InterPro" id="IPR050498">
    <property type="entry name" value="Ycf3"/>
</dbReference>
<keyword evidence="4" id="KW-0812">Transmembrane</keyword>
<name>A0A1I4VR03_9BACT</name>
<evidence type="ECO:0000256" key="4">
    <source>
        <dbReference type="SAM" id="Phobius"/>
    </source>
</evidence>
<dbReference type="InterPro" id="IPR019734">
    <property type="entry name" value="TPR_rpt"/>
</dbReference>
<dbReference type="EMBL" id="FOUU01000011">
    <property type="protein sequence ID" value="SFN03406.1"/>
    <property type="molecule type" value="Genomic_DNA"/>
</dbReference>
<dbReference type="Pfam" id="PF13432">
    <property type="entry name" value="TPR_16"/>
    <property type="match status" value="1"/>
</dbReference>
<keyword evidence="4" id="KW-0472">Membrane</keyword>
<reference evidence="5 6" key="1">
    <citation type="submission" date="2016-10" db="EMBL/GenBank/DDBJ databases">
        <authorList>
            <person name="de Groot N.N."/>
        </authorList>
    </citation>
    <scope>NUCLEOTIDE SEQUENCE [LARGE SCALE GENOMIC DNA]</scope>
    <source>
        <strain evidence="5 6">DSM 9990</strain>
    </source>
</reference>
<proteinExistence type="predicted"/>
<sequence>MRSLQAAVALALGCFICTMMVVDRAYGVSKAYHLYEQAQTVPFTFNKIALYDQAIAMDSEFTEARKARAFFLFYQGKYRQAIDDLNICIEKGKATAQDHYLRARAYFGLEDYGRAVRDFDFVLKQDPSNREALLYRARTYYMLGDYGKAMEDLTKIFAEGVHDYLTGRAYRLAGFIMNEQGRTELAEEYFQRASQFADPWIWGAYLRVYDPGKMSVLGMIGIIVGCLALIFRLELPPPRKKKRD</sequence>
<protein>
    <submittedName>
        <fullName evidence="5">Tetratricopeptide repeat-containing protein</fullName>
    </submittedName>
</protein>
<dbReference type="Gene3D" id="1.25.40.10">
    <property type="entry name" value="Tetratricopeptide repeat domain"/>
    <property type="match status" value="2"/>
</dbReference>
<keyword evidence="1" id="KW-0677">Repeat</keyword>
<gene>
    <name evidence="5" type="ORF">SAMN05660836_02396</name>
</gene>
<dbReference type="SMART" id="SM00028">
    <property type="entry name" value="TPR"/>
    <property type="match status" value="4"/>
</dbReference>
<dbReference type="OrthoDB" id="5469766at2"/>
<accession>A0A1I4VR03</accession>
<keyword evidence="6" id="KW-1185">Reference proteome</keyword>
<dbReference type="InterPro" id="IPR011990">
    <property type="entry name" value="TPR-like_helical_dom_sf"/>
</dbReference>
<evidence type="ECO:0000256" key="2">
    <source>
        <dbReference type="ARBA" id="ARBA00022803"/>
    </source>
</evidence>
<dbReference type="Proteomes" id="UP000199611">
    <property type="component" value="Unassembled WGS sequence"/>
</dbReference>
<dbReference type="RefSeq" id="WP_093396080.1">
    <property type="nucleotide sequence ID" value="NZ_FOUU01000011.1"/>
</dbReference>
<dbReference type="STRING" id="39841.SAMN05660836_02396"/>
<dbReference type="PANTHER" id="PTHR44858:SF1">
    <property type="entry name" value="UDP-N-ACETYLGLUCOSAMINE--PEPTIDE N-ACETYLGLUCOSAMINYLTRANSFERASE SPINDLY-RELATED"/>
    <property type="match status" value="1"/>
</dbReference>
<evidence type="ECO:0000256" key="3">
    <source>
        <dbReference type="PROSITE-ProRule" id="PRU00339"/>
    </source>
</evidence>